<dbReference type="SUPFAM" id="SSF52980">
    <property type="entry name" value="Restriction endonuclease-like"/>
    <property type="match status" value="1"/>
</dbReference>
<protein>
    <recommendedName>
        <fullName evidence="4">DUF559 domain-containing protein</fullName>
    </recommendedName>
</protein>
<evidence type="ECO:0008006" key="4">
    <source>
        <dbReference type="Google" id="ProtNLM"/>
    </source>
</evidence>
<evidence type="ECO:0000313" key="2">
    <source>
        <dbReference type="EMBL" id="GAA2139236.1"/>
    </source>
</evidence>
<dbReference type="EMBL" id="BAAAQB010000037">
    <property type="protein sequence ID" value="GAA2139236.1"/>
    <property type="molecule type" value="Genomic_DNA"/>
</dbReference>
<proteinExistence type="predicted"/>
<reference evidence="2 3" key="1">
    <citation type="journal article" date="2019" name="Int. J. Syst. Evol. Microbiol.">
        <title>The Global Catalogue of Microorganisms (GCM) 10K type strain sequencing project: providing services to taxonomists for standard genome sequencing and annotation.</title>
        <authorList>
            <consortium name="The Broad Institute Genomics Platform"/>
            <consortium name="The Broad Institute Genome Sequencing Center for Infectious Disease"/>
            <person name="Wu L."/>
            <person name="Ma J."/>
        </authorList>
    </citation>
    <scope>NUCLEOTIDE SEQUENCE [LARGE SCALE GENOMIC DNA]</scope>
    <source>
        <strain evidence="2 3">JCM 15921</strain>
    </source>
</reference>
<feature type="region of interest" description="Disordered" evidence="1">
    <location>
        <begin position="302"/>
        <end position="329"/>
    </location>
</feature>
<dbReference type="Proteomes" id="UP001500102">
    <property type="component" value="Unassembled WGS sequence"/>
</dbReference>
<evidence type="ECO:0000256" key="1">
    <source>
        <dbReference type="SAM" id="MobiDB-lite"/>
    </source>
</evidence>
<sequence>MREPSELPPHLRHRPFTVAEARTAGLSRRRTRAQDLASPCYGVRATAAAPNSLLARVHALTAVTGAVVSHLSAAVLWGFPLPRALENLTVVHLTSQPGRRAVRRKNVVGHQQSLEPEEIVTGVRVSCTSPLRTWFDLAGILNLDELVIAGDFLLRRRNPLTTIDRLDAYLAGKQGRAGYRRAMRARSLIRADTDSPKETELRLLLIRHGLPEPGVNVPMFDETGGWIQDPDLSYEQEKVAIQFDGGHHAAPAQRRSDIFRDENARDAGWRVVVLTQWHLTPFAPGMEPSAVTRVRAALTERGWTPVPVPQQGRRQRARPTPNSLDTNGR</sequence>
<keyword evidence="3" id="KW-1185">Reference proteome</keyword>
<dbReference type="InterPro" id="IPR011335">
    <property type="entry name" value="Restrct_endonuc-II-like"/>
</dbReference>
<comment type="caution">
    <text evidence="2">The sequence shown here is derived from an EMBL/GenBank/DDBJ whole genome shotgun (WGS) entry which is preliminary data.</text>
</comment>
<evidence type="ECO:0000313" key="3">
    <source>
        <dbReference type="Proteomes" id="UP001500102"/>
    </source>
</evidence>
<name>A0ABN2ZAC8_9MICC</name>
<dbReference type="Gene3D" id="3.40.960.10">
    <property type="entry name" value="VSR Endonuclease"/>
    <property type="match status" value="1"/>
</dbReference>
<organism evidence="2 3">
    <name type="scientific">Arthrobacter humicola</name>
    <dbReference type="NCBI Taxonomy" id="409291"/>
    <lineage>
        <taxon>Bacteria</taxon>
        <taxon>Bacillati</taxon>
        <taxon>Actinomycetota</taxon>
        <taxon>Actinomycetes</taxon>
        <taxon>Micrococcales</taxon>
        <taxon>Micrococcaceae</taxon>
        <taxon>Arthrobacter</taxon>
    </lineage>
</organism>
<accession>A0ABN2ZAC8</accession>
<gene>
    <name evidence="2" type="ORF">GCM10009825_26030</name>
</gene>
<feature type="compositionally biased region" description="Polar residues" evidence="1">
    <location>
        <begin position="320"/>
        <end position="329"/>
    </location>
</feature>